<dbReference type="STRING" id="263475.AMD00_03635"/>
<protein>
    <submittedName>
        <fullName evidence="2">Uncharacterized protein</fullName>
    </submittedName>
</protein>
<comment type="caution">
    <text evidence="2">The sequence shown here is derived from an EMBL/GenBank/DDBJ whole genome shotgun (WGS) entry which is preliminary data.</text>
</comment>
<dbReference type="Proteomes" id="UP000036867">
    <property type="component" value="Unassembled WGS sequence"/>
</dbReference>
<evidence type="ECO:0000313" key="2">
    <source>
        <dbReference type="EMBL" id="KOO51571.1"/>
    </source>
</evidence>
<dbReference type="AlphaFoldDB" id="A0A0M0LKQ2"/>
<dbReference type="OrthoDB" id="1909991at2"/>
<reference evidence="3" key="1">
    <citation type="submission" date="2015-08" db="EMBL/GenBank/DDBJ databases">
        <title>Fjat-10028 dsm 16317.</title>
        <authorList>
            <person name="Liu B."/>
            <person name="Wang J."/>
            <person name="Zhu Y."/>
            <person name="Liu G."/>
            <person name="Chen Q."/>
            <person name="Chen Z."/>
            <person name="Lan J."/>
            <person name="Che J."/>
            <person name="Ge C."/>
            <person name="Shi H."/>
            <person name="Pan Z."/>
            <person name="Liu X."/>
        </authorList>
    </citation>
    <scope>NUCLEOTIDE SEQUENCE [LARGE SCALE GENOMIC DNA]</scope>
    <source>
        <strain evidence="3">DSM 16317</strain>
    </source>
</reference>
<evidence type="ECO:0000313" key="3">
    <source>
        <dbReference type="Proteomes" id="UP000036867"/>
    </source>
</evidence>
<feature type="chain" id="PRO_5039616590" evidence="1">
    <location>
        <begin position="24"/>
        <end position="127"/>
    </location>
</feature>
<proteinExistence type="predicted"/>
<dbReference type="EMBL" id="LILB01000001">
    <property type="protein sequence ID" value="KOO51571.1"/>
    <property type="molecule type" value="Genomic_DNA"/>
</dbReference>
<organism evidence="2 3">
    <name type="scientific">Viridibacillus arvi</name>
    <dbReference type="NCBI Taxonomy" id="263475"/>
    <lineage>
        <taxon>Bacteria</taxon>
        <taxon>Bacillati</taxon>
        <taxon>Bacillota</taxon>
        <taxon>Bacilli</taxon>
        <taxon>Bacillales</taxon>
        <taxon>Caryophanaceae</taxon>
        <taxon>Viridibacillus</taxon>
    </lineage>
</organism>
<evidence type="ECO:0000256" key="1">
    <source>
        <dbReference type="SAM" id="SignalP"/>
    </source>
</evidence>
<feature type="signal peptide" evidence="1">
    <location>
        <begin position="1"/>
        <end position="23"/>
    </location>
</feature>
<gene>
    <name evidence="2" type="ORF">AMD00_03635</name>
</gene>
<keyword evidence="1" id="KW-0732">Signal</keyword>
<sequence>MNSNRFLLLIAISLLWLVGCSNQDIKVHTTEKPDAAEILKLDSNADIFQWGDSIYQTGIDWVDELKLEEKEHIGEIEFKASKPEDFKNGAANKLPIGAEIYSVKDHDDILIVKFENEVKRYLASSEG</sequence>
<dbReference type="RefSeq" id="WP_053415715.1">
    <property type="nucleotide sequence ID" value="NZ_LILB01000001.1"/>
</dbReference>
<dbReference type="PROSITE" id="PS51257">
    <property type="entry name" value="PROKAR_LIPOPROTEIN"/>
    <property type="match status" value="1"/>
</dbReference>
<name>A0A0M0LKQ2_9BACL</name>
<dbReference type="GeneID" id="301135197"/>
<keyword evidence="3" id="KW-1185">Reference proteome</keyword>
<accession>A0A0M0LKQ2</accession>